<reference evidence="1 2" key="1">
    <citation type="submission" date="2021-06" db="EMBL/GenBank/DDBJ databases">
        <title>Caerostris extrusa draft genome.</title>
        <authorList>
            <person name="Kono N."/>
            <person name="Arakawa K."/>
        </authorList>
    </citation>
    <scope>NUCLEOTIDE SEQUENCE [LARGE SCALE GENOMIC DNA]</scope>
</reference>
<gene>
    <name evidence="1" type="ORF">CEXT_410131</name>
</gene>
<evidence type="ECO:0000313" key="2">
    <source>
        <dbReference type="Proteomes" id="UP001054945"/>
    </source>
</evidence>
<accession>A0AAV4UVB5</accession>
<comment type="caution">
    <text evidence="1">The sequence shown here is derived from an EMBL/GenBank/DDBJ whole genome shotgun (WGS) entry which is preliminary data.</text>
</comment>
<sequence>MDTSTDFESRLASTATGHCSCESGFCDNSLHSVLMNCGVISGESVYKANGQDFDCSPMDTSTDFERRLASTATGHCSCESGFCSFQRDTSLHSVLMNCRVISGESVYKTNGQGDFSIYDTS</sequence>
<evidence type="ECO:0000313" key="1">
    <source>
        <dbReference type="EMBL" id="GIY61643.1"/>
    </source>
</evidence>
<proteinExistence type="predicted"/>
<organism evidence="1 2">
    <name type="scientific">Caerostris extrusa</name>
    <name type="common">Bark spider</name>
    <name type="synonym">Caerostris bankana</name>
    <dbReference type="NCBI Taxonomy" id="172846"/>
    <lineage>
        <taxon>Eukaryota</taxon>
        <taxon>Metazoa</taxon>
        <taxon>Ecdysozoa</taxon>
        <taxon>Arthropoda</taxon>
        <taxon>Chelicerata</taxon>
        <taxon>Arachnida</taxon>
        <taxon>Araneae</taxon>
        <taxon>Araneomorphae</taxon>
        <taxon>Entelegynae</taxon>
        <taxon>Araneoidea</taxon>
        <taxon>Araneidae</taxon>
        <taxon>Caerostris</taxon>
    </lineage>
</organism>
<name>A0AAV4UVB5_CAEEX</name>
<keyword evidence="2" id="KW-1185">Reference proteome</keyword>
<dbReference type="Proteomes" id="UP001054945">
    <property type="component" value="Unassembled WGS sequence"/>
</dbReference>
<dbReference type="AlphaFoldDB" id="A0AAV4UVB5"/>
<dbReference type="EMBL" id="BPLR01013495">
    <property type="protein sequence ID" value="GIY61643.1"/>
    <property type="molecule type" value="Genomic_DNA"/>
</dbReference>
<protein>
    <submittedName>
        <fullName evidence="1">Uncharacterized protein</fullName>
    </submittedName>
</protein>